<keyword evidence="1" id="KW-0472">Membrane</keyword>
<evidence type="ECO:0000256" key="1">
    <source>
        <dbReference type="SAM" id="Phobius"/>
    </source>
</evidence>
<protein>
    <submittedName>
        <fullName evidence="2">QueT transporter family protein</fullName>
    </submittedName>
</protein>
<gene>
    <name evidence="2" type="ORF">ACFSUO_02010</name>
</gene>
<comment type="caution">
    <text evidence="2">The sequence shown here is derived from an EMBL/GenBank/DDBJ whole genome shotgun (WGS) entry which is preliminary data.</text>
</comment>
<name>A0ABW5V3D2_9BACI</name>
<feature type="transmembrane region" description="Helical" evidence="1">
    <location>
        <begin position="6"/>
        <end position="28"/>
    </location>
</feature>
<evidence type="ECO:0000313" key="3">
    <source>
        <dbReference type="Proteomes" id="UP001597502"/>
    </source>
</evidence>
<feature type="transmembrane region" description="Helical" evidence="1">
    <location>
        <begin position="126"/>
        <end position="150"/>
    </location>
</feature>
<proteinExistence type="predicted"/>
<accession>A0ABW5V3D2</accession>
<dbReference type="PIRSF" id="PIRSF031501">
    <property type="entry name" value="QueT"/>
    <property type="match status" value="1"/>
</dbReference>
<sequence length="166" mass="18356">MNIKTLAANALVAAAYVTVSLVAAPIAFSNIQFRIPEIFNHLVVFNKKYFFGIVLGVLLTNLFSPTGVFDLTFGVAHSALSLGIVILLAKFIKHKLTLLIINTIVFTFNMFIIAFELYLAADLPFLLTWLTTAAGEFGIMALGIPVMYVLNKKLNFNHIMEKNELS</sequence>
<keyword evidence="1" id="KW-1133">Transmembrane helix</keyword>
<dbReference type="Pfam" id="PF06177">
    <property type="entry name" value="QueT"/>
    <property type="match status" value="1"/>
</dbReference>
<reference evidence="3" key="1">
    <citation type="journal article" date="2019" name="Int. J. Syst. Evol. Microbiol.">
        <title>The Global Catalogue of Microorganisms (GCM) 10K type strain sequencing project: providing services to taxonomists for standard genome sequencing and annotation.</title>
        <authorList>
            <consortium name="The Broad Institute Genomics Platform"/>
            <consortium name="The Broad Institute Genome Sequencing Center for Infectious Disease"/>
            <person name="Wu L."/>
            <person name="Ma J."/>
        </authorList>
    </citation>
    <scope>NUCLEOTIDE SEQUENCE [LARGE SCALE GENOMIC DNA]</scope>
    <source>
        <strain evidence="3">TISTR 1535</strain>
    </source>
</reference>
<dbReference type="RefSeq" id="WP_382390554.1">
    <property type="nucleotide sequence ID" value="NZ_JBHUNA010000003.1"/>
</dbReference>
<keyword evidence="3" id="KW-1185">Reference proteome</keyword>
<dbReference type="Proteomes" id="UP001597502">
    <property type="component" value="Unassembled WGS sequence"/>
</dbReference>
<dbReference type="InterPro" id="IPR010387">
    <property type="entry name" value="QueT"/>
</dbReference>
<organism evidence="2 3">
    <name type="scientific">Lentibacillus juripiscarius</name>
    <dbReference type="NCBI Taxonomy" id="257446"/>
    <lineage>
        <taxon>Bacteria</taxon>
        <taxon>Bacillati</taxon>
        <taxon>Bacillota</taxon>
        <taxon>Bacilli</taxon>
        <taxon>Bacillales</taxon>
        <taxon>Bacillaceae</taxon>
        <taxon>Lentibacillus</taxon>
    </lineage>
</organism>
<dbReference type="PANTHER" id="PTHR40044:SF1">
    <property type="entry name" value="INTEGRAL MEMBRANE PROTEIN"/>
    <property type="match status" value="1"/>
</dbReference>
<evidence type="ECO:0000313" key="2">
    <source>
        <dbReference type="EMBL" id="MFD2759763.1"/>
    </source>
</evidence>
<feature type="transmembrane region" description="Helical" evidence="1">
    <location>
        <begin position="99"/>
        <end position="120"/>
    </location>
</feature>
<keyword evidence="1" id="KW-0812">Transmembrane</keyword>
<dbReference type="PANTHER" id="PTHR40044">
    <property type="entry name" value="INTEGRAL MEMBRANE PROTEIN-RELATED"/>
    <property type="match status" value="1"/>
</dbReference>
<feature type="transmembrane region" description="Helical" evidence="1">
    <location>
        <begin position="75"/>
        <end position="92"/>
    </location>
</feature>
<dbReference type="EMBL" id="JBHUNA010000003">
    <property type="protein sequence ID" value="MFD2759763.1"/>
    <property type="molecule type" value="Genomic_DNA"/>
</dbReference>